<dbReference type="Proteomes" id="UP000005522">
    <property type="component" value="Plasmid megap mpAca1.1"/>
</dbReference>
<dbReference type="KEGG" id="acz:Acaty_m0062"/>
<feature type="domain" description="RES" evidence="1">
    <location>
        <begin position="79"/>
        <end position="213"/>
    </location>
</feature>
<reference evidence="2 3" key="1">
    <citation type="journal article" date="2009" name="J. Bacteriol.">
        <title>Draft genome sequence of the extremely acidophilic bacterium Acidithiobacillus caldus ATCC 51756 reveals metabolic versatility in the genus Acidithiobacillus.</title>
        <authorList>
            <person name="Valdes J."/>
            <person name="Quatrini R."/>
            <person name="Hallberg K."/>
            <person name="Dopson M."/>
            <person name="Valenzuela P.D."/>
            <person name="Holmes D.S."/>
        </authorList>
    </citation>
    <scope>NUCLEOTIDE SEQUENCE [LARGE SCALE GENOMIC DNA]</scope>
    <source>
        <strain evidence="3">ATCC 51756 / DSM 8584 / KU</strain>
        <plasmid evidence="3">megaPlasmid mpAca1.1</plasmid>
    </source>
</reference>
<dbReference type="SMART" id="SM00953">
    <property type="entry name" value="RES"/>
    <property type="match status" value="1"/>
</dbReference>
<evidence type="ECO:0000313" key="2">
    <source>
        <dbReference type="EMBL" id="AIA56635.1"/>
    </source>
</evidence>
<geneLocation type="plasmid" evidence="3">
    <name>megaPlasmid mpAca1.1</name>
</geneLocation>
<evidence type="ECO:0000313" key="3">
    <source>
        <dbReference type="Proteomes" id="UP000005522"/>
    </source>
</evidence>
<dbReference type="Pfam" id="PF08808">
    <property type="entry name" value="RES"/>
    <property type="match status" value="1"/>
</dbReference>
<keyword evidence="2" id="KW-0614">Plasmid</keyword>
<dbReference type="HOGENOM" id="CLU_1137097_0_0_6"/>
<gene>
    <name evidence="2" type="ORF">Acaty_m0062</name>
</gene>
<dbReference type="EMBL" id="CP005987">
    <property type="protein sequence ID" value="AIA56635.1"/>
    <property type="molecule type" value="Genomic_DNA"/>
</dbReference>
<dbReference type="eggNOG" id="COG5654">
    <property type="taxonomic scope" value="Bacteria"/>
</dbReference>
<organism evidence="2 3">
    <name type="scientific">Acidithiobacillus caldus (strain ATCC 51756 / DSM 8584 / KU)</name>
    <dbReference type="NCBI Taxonomy" id="637389"/>
    <lineage>
        <taxon>Bacteria</taxon>
        <taxon>Pseudomonadati</taxon>
        <taxon>Pseudomonadota</taxon>
        <taxon>Acidithiobacillia</taxon>
        <taxon>Acidithiobacillales</taxon>
        <taxon>Acidithiobacillaceae</taxon>
        <taxon>Acidithiobacillus</taxon>
    </lineage>
</organism>
<dbReference type="InterPro" id="IPR014914">
    <property type="entry name" value="RES_dom"/>
</dbReference>
<sequence>MDSFFTGLVLADINGPLIRNIVSLRCSEELFDDLSDDPEDWAIAQQAELNAKPPTYTSPVPIIRRPFEESAWMEAIEFPFRQFTASRYSDGSYGVWYGADTAETSVYETVYHWRYGLLADAGFDGLVRTGKHESITSERKIYRVHCHAALLDLRPRVDRYPELIDPENYGFTQNIGARIHAEGHPGLTTRSARCTGDTFAVFNPSVLSKPAIQSYLTYRLSEHGVAVYRGGTGQQGLWFTIP</sequence>
<dbReference type="AlphaFoldDB" id="A0A059ZYP5"/>
<name>A0A059ZYP5_ACICK</name>
<accession>A0A059ZYP5</accession>
<evidence type="ECO:0000259" key="1">
    <source>
        <dbReference type="SMART" id="SM00953"/>
    </source>
</evidence>
<proteinExistence type="predicted"/>
<protein>
    <recommendedName>
        <fullName evidence="1">RES domain-containing protein</fullName>
    </recommendedName>
</protein>